<dbReference type="OrthoDB" id="25179at2759"/>
<dbReference type="STRING" id="7240.B4R5P5"/>
<feature type="compositionally biased region" description="Polar residues" evidence="1">
    <location>
        <begin position="218"/>
        <end position="229"/>
    </location>
</feature>
<keyword evidence="3" id="KW-1185">Reference proteome</keyword>
<sequence>MLSEDSGECASLSNENVREVIDLLEDAVRNLVTLAQGKLKEQDQCAFRYSGSGLGGIGAAAEIMGAVTASPGVSVPGAGVMRVSAAESAAQRTSLPDIALTPKERDILEQHNVNPMRGSHSTESILRDTSPPPKPPLPNRASNPPPLPPKRRSQPGASAGAVGVGCSSSTSTSNQASPLPYAQSHNISLNSDLDCSSNISLLNYGVDRLSVRSRSPDENSQCSFDSALNHSREEEDHQQQQQHLRSFPKLAAMMDEDMDKMVSYSAAIDDKTQTPLSTGGGVAGVTGGTGGAAEGAAAAASGGRETNSNRLSNESGFVSMREFRTCTQTADYSVQSSTKSSSSNSEIAFSISESTAVGSSSEYQQISQSVSHSQRHISSSILAYMEICSASTRSIEQHRHTMHACNISRNISHSQTMNIMPMSKELSPELEMPPALPPKNYKQRKATSMVVSPTLQPIIVTTPPPSPKPTLGENGSTGHAGQPGWPPYARS</sequence>
<reference evidence="2 3" key="1">
    <citation type="journal article" date="2007" name="Nature">
        <title>Evolution of genes and genomes on the Drosophila phylogeny.</title>
        <authorList>
            <consortium name="Drosophila 12 Genomes Consortium"/>
            <person name="Clark A.G."/>
            <person name="Eisen M.B."/>
            <person name="Smith D.R."/>
            <person name="Bergman C.M."/>
            <person name="Oliver B."/>
            <person name="Markow T.A."/>
            <person name="Kaufman T.C."/>
            <person name="Kellis M."/>
            <person name="Gelbart W."/>
            <person name="Iyer V.N."/>
            <person name="Pollard D.A."/>
            <person name="Sackton T.B."/>
            <person name="Larracuente A.M."/>
            <person name="Singh N.D."/>
            <person name="Abad J.P."/>
            <person name="Abt D.N."/>
            <person name="Adryan B."/>
            <person name="Aguade M."/>
            <person name="Akashi H."/>
            <person name="Anderson W.W."/>
            <person name="Aquadro C.F."/>
            <person name="Ardell D.H."/>
            <person name="Arguello R."/>
            <person name="Artieri C.G."/>
            <person name="Barbash D.A."/>
            <person name="Barker D."/>
            <person name="Barsanti P."/>
            <person name="Batterham P."/>
            <person name="Batzoglou S."/>
            <person name="Begun D."/>
            <person name="Bhutkar A."/>
            <person name="Blanco E."/>
            <person name="Bosak S.A."/>
            <person name="Bradley R.K."/>
            <person name="Brand A.D."/>
            <person name="Brent M.R."/>
            <person name="Brooks A.N."/>
            <person name="Brown R.H."/>
            <person name="Butlin R.K."/>
            <person name="Caggese C."/>
            <person name="Calvi B.R."/>
            <person name="Bernardo de Carvalho A."/>
            <person name="Caspi A."/>
            <person name="Castrezana S."/>
            <person name="Celniker S.E."/>
            <person name="Chang J.L."/>
            <person name="Chapple C."/>
            <person name="Chatterji S."/>
            <person name="Chinwalla A."/>
            <person name="Civetta A."/>
            <person name="Clifton S.W."/>
            <person name="Comeron J.M."/>
            <person name="Costello J.C."/>
            <person name="Coyne J.A."/>
            <person name="Daub J."/>
            <person name="David R.G."/>
            <person name="Delcher A.L."/>
            <person name="Delehaunty K."/>
            <person name="Do C.B."/>
            <person name="Ebling H."/>
            <person name="Edwards K."/>
            <person name="Eickbush T."/>
            <person name="Evans J.D."/>
            <person name="Filipski A."/>
            <person name="Findeiss S."/>
            <person name="Freyhult E."/>
            <person name="Fulton L."/>
            <person name="Fulton R."/>
            <person name="Garcia A.C."/>
            <person name="Gardiner A."/>
            <person name="Garfield D.A."/>
            <person name="Garvin B.E."/>
            <person name="Gibson G."/>
            <person name="Gilbert D."/>
            <person name="Gnerre S."/>
            <person name="Godfrey J."/>
            <person name="Good R."/>
            <person name="Gotea V."/>
            <person name="Gravely B."/>
            <person name="Greenberg A.J."/>
            <person name="Griffiths-Jones S."/>
            <person name="Gross S."/>
            <person name="Guigo R."/>
            <person name="Gustafson E.A."/>
            <person name="Haerty W."/>
            <person name="Hahn M.W."/>
            <person name="Halligan D.L."/>
            <person name="Halpern A.L."/>
            <person name="Halter G.M."/>
            <person name="Han M.V."/>
            <person name="Heger A."/>
            <person name="Hillier L."/>
            <person name="Hinrichs A.S."/>
            <person name="Holmes I."/>
            <person name="Hoskins R.A."/>
            <person name="Hubisz M.J."/>
            <person name="Hultmark D."/>
            <person name="Huntley M.A."/>
            <person name="Jaffe D.B."/>
            <person name="Jagadeeshan S."/>
            <person name="Jeck W.R."/>
            <person name="Johnson J."/>
            <person name="Jones C.D."/>
            <person name="Jordan W.C."/>
            <person name="Karpen G.H."/>
            <person name="Kataoka E."/>
            <person name="Keightley P.D."/>
            <person name="Kheradpour P."/>
            <person name="Kirkness E.F."/>
            <person name="Koerich L.B."/>
            <person name="Kristiansen K."/>
            <person name="Kudrna D."/>
            <person name="Kulathinal R.J."/>
            <person name="Kumar S."/>
            <person name="Kwok R."/>
            <person name="Lander E."/>
            <person name="Langley C.H."/>
            <person name="Lapoint R."/>
            <person name="Lazzaro B.P."/>
            <person name="Lee S.J."/>
            <person name="Levesque L."/>
            <person name="Li R."/>
            <person name="Lin C.F."/>
            <person name="Lin M.F."/>
            <person name="Lindblad-Toh K."/>
            <person name="Llopart A."/>
            <person name="Long M."/>
            <person name="Low L."/>
            <person name="Lozovsky E."/>
            <person name="Lu J."/>
            <person name="Luo M."/>
            <person name="Machado C.A."/>
            <person name="Makalowski W."/>
            <person name="Marzo M."/>
            <person name="Matsuda M."/>
            <person name="Matzkin L."/>
            <person name="McAllister B."/>
            <person name="McBride C.S."/>
            <person name="McKernan B."/>
            <person name="McKernan K."/>
            <person name="Mendez-Lago M."/>
            <person name="Minx P."/>
            <person name="Mollenhauer M.U."/>
            <person name="Montooth K."/>
            <person name="Mount S.M."/>
            <person name="Mu X."/>
            <person name="Myers E."/>
            <person name="Negre B."/>
            <person name="Newfeld S."/>
            <person name="Nielsen R."/>
            <person name="Noor M.A."/>
            <person name="O'Grady P."/>
            <person name="Pachter L."/>
            <person name="Papaceit M."/>
            <person name="Parisi M.J."/>
            <person name="Parisi M."/>
            <person name="Parts L."/>
            <person name="Pedersen J.S."/>
            <person name="Pesole G."/>
            <person name="Phillippy A.M."/>
            <person name="Ponting C.P."/>
            <person name="Pop M."/>
            <person name="Porcelli D."/>
            <person name="Powell J.R."/>
            <person name="Prohaska S."/>
            <person name="Pruitt K."/>
            <person name="Puig M."/>
            <person name="Quesneville H."/>
            <person name="Ram K.R."/>
            <person name="Rand D."/>
            <person name="Rasmussen M.D."/>
            <person name="Reed L.K."/>
            <person name="Reenan R."/>
            <person name="Reily A."/>
            <person name="Remington K.A."/>
            <person name="Rieger T.T."/>
            <person name="Ritchie M.G."/>
            <person name="Robin C."/>
            <person name="Rogers Y.H."/>
            <person name="Rohde C."/>
            <person name="Rozas J."/>
            <person name="Rubenfield M.J."/>
            <person name="Ruiz A."/>
            <person name="Russo S."/>
            <person name="Salzberg S.L."/>
            <person name="Sanchez-Gracia A."/>
            <person name="Saranga D.J."/>
            <person name="Sato H."/>
            <person name="Schaeffer S.W."/>
            <person name="Schatz M.C."/>
            <person name="Schlenke T."/>
            <person name="Schwartz R."/>
            <person name="Segarra C."/>
            <person name="Singh R.S."/>
            <person name="Sirot L."/>
            <person name="Sirota M."/>
            <person name="Sisneros N.B."/>
            <person name="Smith C.D."/>
            <person name="Smith T.F."/>
            <person name="Spieth J."/>
            <person name="Stage D.E."/>
            <person name="Stark A."/>
            <person name="Stephan W."/>
            <person name="Strausberg R.L."/>
            <person name="Strempel S."/>
            <person name="Sturgill D."/>
            <person name="Sutton G."/>
            <person name="Sutton G.G."/>
            <person name="Tao W."/>
            <person name="Teichmann S."/>
            <person name="Tobari Y.N."/>
            <person name="Tomimura Y."/>
            <person name="Tsolas J.M."/>
            <person name="Valente V.L."/>
            <person name="Venter E."/>
            <person name="Venter J.C."/>
            <person name="Vicario S."/>
            <person name="Vieira F.G."/>
            <person name="Vilella A.J."/>
            <person name="Villasante A."/>
            <person name="Walenz B."/>
            <person name="Wang J."/>
            <person name="Wasserman M."/>
            <person name="Watts T."/>
            <person name="Wilson D."/>
            <person name="Wilson R.K."/>
            <person name="Wing R.A."/>
            <person name="Wolfner M.F."/>
            <person name="Wong A."/>
            <person name="Wong G.K."/>
            <person name="Wu C.I."/>
            <person name="Wu G."/>
            <person name="Yamamoto D."/>
            <person name="Yang H.P."/>
            <person name="Yang S.P."/>
            <person name="Yorke J.A."/>
            <person name="Yoshida K."/>
            <person name="Zdobnov E."/>
            <person name="Zhang P."/>
            <person name="Zhang Y."/>
            <person name="Zimin A.V."/>
            <person name="Baldwin J."/>
            <person name="Abdouelleil A."/>
            <person name="Abdulkadir J."/>
            <person name="Abebe A."/>
            <person name="Abera B."/>
            <person name="Abreu J."/>
            <person name="Acer S.C."/>
            <person name="Aftuck L."/>
            <person name="Alexander A."/>
            <person name="An P."/>
            <person name="Anderson E."/>
            <person name="Anderson S."/>
            <person name="Arachi H."/>
            <person name="Azer M."/>
            <person name="Bachantsang P."/>
            <person name="Barry A."/>
            <person name="Bayul T."/>
            <person name="Berlin A."/>
            <person name="Bessette D."/>
            <person name="Bloom T."/>
            <person name="Blye J."/>
            <person name="Boguslavskiy L."/>
            <person name="Bonnet C."/>
            <person name="Boukhgalter B."/>
            <person name="Bourzgui I."/>
            <person name="Brown A."/>
            <person name="Cahill P."/>
            <person name="Channer S."/>
            <person name="Cheshatsang Y."/>
            <person name="Chuda L."/>
            <person name="Citroen M."/>
            <person name="Collymore A."/>
            <person name="Cooke P."/>
            <person name="Costello M."/>
            <person name="D'Aco K."/>
            <person name="Daza R."/>
            <person name="De Haan G."/>
            <person name="DeGray S."/>
            <person name="DeMaso C."/>
            <person name="Dhargay N."/>
            <person name="Dooley K."/>
            <person name="Dooley E."/>
            <person name="Doricent M."/>
            <person name="Dorje P."/>
            <person name="Dorjee K."/>
            <person name="Dupes A."/>
            <person name="Elong R."/>
            <person name="Falk J."/>
            <person name="Farina A."/>
            <person name="Faro S."/>
            <person name="Ferguson D."/>
            <person name="Fisher S."/>
            <person name="Foley C.D."/>
            <person name="Franke A."/>
            <person name="Friedrich D."/>
            <person name="Gadbois L."/>
            <person name="Gearin G."/>
            <person name="Gearin C.R."/>
            <person name="Giannoukos G."/>
            <person name="Goode T."/>
            <person name="Graham J."/>
            <person name="Grandbois E."/>
            <person name="Grewal S."/>
            <person name="Gyaltsen K."/>
            <person name="Hafez N."/>
            <person name="Hagos B."/>
            <person name="Hall J."/>
            <person name="Henson C."/>
            <person name="Hollinger A."/>
            <person name="Honan T."/>
            <person name="Huard M.D."/>
            <person name="Hughes L."/>
            <person name="Hurhula B."/>
            <person name="Husby M.E."/>
            <person name="Kamat A."/>
            <person name="Kanga B."/>
            <person name="Kashin S."/>
            <person name="Khazanovich D."/>
            <person name="Kisner P."/>
            <person name="Lance K."/>
            <person name="Lara M."/>
            <person name="Lee W."/>
            <person name="Lennon N."/>
            <person name="Letendre F."/>
            <person name="LeVine R."/>
            <person name="Lipovsky A."/>
            <person name="Liu X."/>
            <person name="Liu J."/>
            <person name="Liu S."/>
            <person name="Lokyitsang T."/>
            <person name="Lokyitsang Y."/>
            <person name="Lubonja R."/>
            <person name="Lui A."/>
            <person name="MacDonald P."/>
            <person name="Magnisalis V."/>
            <person name="Maru K."/>
            <person name="Matthews C."/>
            <person name="McCusker W."/>
            <person name="McDonough S."/>
            <person name="Mehta T."/>
            <person name="Meldrim J."/>
            <person name="Meneus L."/>
            <person name="Mihai O."/>
            <person name="Mihalev A."/>
            <person name="Mihova T."/>
            <person name="Mittelman R."/>
            <person name="Mlenga V."/>
            <person name="Montmayeur A."/>
            <person name="Mulrain L."/>
            <person name="Navidi A."/>
            <person name="Naylor J."/>
            <person name="Negash T."/>
            <person name="Nguyen T."/>
            <person name="Nguyen N."/>
            <person name="Nicol R."/>
            <person name="Norbu C."/>
            <person name="Norbu N."/>
            <person name="Novod N."/>
            <person name="O'Neill B."/>
            <person name="Osman S."/>
            <person name="Markiewicz E."/>
            <person name="Oyono O.L."/>
            <person name="Patti C."/>
            <person name="Phunkhang P."/>
            <person name="Pierre F."/>
            <person name="Priest M."/>
            <person name="Raghuraman S."/>
            <person name="Rege F."/>
            <person name="Reyes R."/>
            <person name="Rise C."/>
            <person name="Rogov P."/>
            <person name="Ross K."/>
            <person name="Ryan E."/>
            <person name="Settipalli S."/>
            <person name="Shea T."/>
            <person name="Sherpa N."/>
            <person name="Shi L."/>
            <person name="Shih D."/>
            <person name="Sparrow T."/>
            <person name="Spaulding J."/>
            <person name="Stalker J."/>
            <person name="Stange-Thomann N."/>
            <person name="Stavropoulos S."/>
            <person name="Stone C."/>
            <person name="Strader C."/>
            <person name="Tesfaye S."/>
            <person name="Thomson T."/>
            <person name="Thoulutsang Y."/>
            <person name="Thoulutsang D."/>
            <person name="Topham K."/>
            <person name="Topping I."/>
            <person name="Tsamla T."/>
            <person name="Vassiliev H."/>
            <person name="Vo A."/>
            <person name="Wangchuk T."/>
            <person name="Wangdi T."/>
            <person name="Weiand M."/>
            <person name="Wilkinson J."/>
            <person name="Wilson A."/>
            <person name="Yadav S."/>
            <person name="Young G."/>
            <person name="Yu Q."/>
            <person name="Zembek L."/>
            <person name="Zhong D."/>
            <person name="Zimmer A."/>
            <person name="Zwirko Z."/>
            <person name="Jaffe D.B."/>
            <person name="Alvarez P."/>
            <person name="Brockman W."/>
            <person name="Butler J."/>
            <person name="Chin C."/>
            <person name="Gnerre S."/>
            <person name="Grabherr M."/>
            <person name="Kleber M."/>
            <person name="Mauceli E."/>
            <person name="MacCallum I."/>
        </authorList>
    </citation>
    <scope>NUCLEOTIDE SEQUENCE [LARGE SCALE GENOMIC DNA]</scope>
    <source>
        <strain evidence="3">white501</strain>
    </source>
</reference>
<feature type="compositionally biased region" description="Low complexity" evidence="1">
    <location>
        <begin position="154"/>
        <end position="178"/>
    </location>
</feature>
<evidence type="ECO:0000256" key="1">
    <source>
        <dbReference type="SAM" id="MobiDB-lite"/>
    </source>
</evidence>
<feature type="region of interest" description="Disordered" evidence="1">
    <location>
        <begin position="212"/>
        <end position="244"/>
    </location>
</feature>
<feature type="region of interest" description="Disordered" evidence="1">
    <location>
        <begin position="455"/>
        <end position="491"/>
    </location>
</feature>
<dbReference type="EMBL" id="CM000366">
    <property type="protein sequence ID" value="EDX17282.1"/>
    <property type="molecule type" value="Genomic_DNA"/>
</dbReference>
<accession>B4R5P5</accession>
<gene>
    <name evidence="2" type="primary">Dsim\GD16179</name>
    <name evidence="2" type="ORF">Dsim_GD16179</name>
</gene>
<protein>
    <submittedName>
        <fullName evidence="2">GD16179</fullName>
    </submittedName>
</protein>
<organism evidence="2 3">
    <name type="scientific">Drosophila simulans</name>
    <name type="common">Fruit fly</name>
    <dbReference type="NCBI Taxonomy" id="7240"/>
    <lineage>
        <taxon>Eukaryota</taxon>
        <taxon>Metazoa</taxon>
        <taxon>Ecdysozoa</taxon>
        <taxon>Arthropoda</taxon>
        <taxon>Hexapoda</taxon>
        <taxon>Insecta</taxon>
        <taxon>Pterygota</taxon>
        <taxon>Neoptera</taxon>
        <taxon>Endopterygota</taxon>
        <taxon>Diptera</taxon>
        <taxon>Brachycera</taxon>
        <taxon>Muscomorpha</taxon>
        <taxon>Ephydroidea</taxon>
        <taxon>Drosophilidae</taxon>
        <taxon>Drosophila</taxon>
        <taxon>Sophophora</taxon>
    </lineage>
</organism>
<evidence type="ECO:0000313" key="2">
    <source>
        <dbReference type="EMBL" id="EDX17282.1"/>
    </source>
</evidence>
<feature type="region of interest" description="Disordered" evidence="1">
    <location>
        <begin position="111"/>
        <end position="178"/>
    </location>
</feature>
<evidence type="ECO:0000313" key="3">
    <source>
        <dbReference type="Proteomes" id="UP000000304"/>
    </source>
</evidence>
<dbReference type="Proteomes" id="UP000000304">
    <property type="component" value="Chromosome X"/>
</dbReference>
<name>B4R5P5_DROSI</name>
<feature type="compositionally biased region" description="Low complexity" evidence="1">
    <location>
        <begin position="294"/>
        <end position="303"/>
    </location>
</feature>
<dbReference type="AlphaFoldDB" id="B4R5P5"/>
<feature type="region of interest" description="Disordered" evidence="1">
    <location>
        <begin position="291"/>
        <end position="312"/>
    </location>
</feature>
<proteinExistence type="predicted"/>
<dbReference type="HOGENOM" id="CLU_555840_0_0_1"/>
<feature type="compositionally biased region" description="Pro residues" evidence="1">
    <location>
        <begin position="130"/>
        <end position="148"/>
    </location>
</feature>